<evidence type="ECO:0000313" key="8">
    <source>
        <dbReference type="Proteomes" id="UP000093000"/>
    </source>
</evidence>
<evidence type="ECO:0000259" key="6">
    <source>
        <dbReference type="Pfam" id="PF01765"/>
    </source>
</evidence>
<dbReference type="GO" id="GO:0005739">
    <property type="term" value="C:mitochondrion"/>
    <property type="evidence" value="ECO:0007669"/>
    <property type="project" value="TreeGrafter"/>
</dbReference>
<dbReference type="InParanoid" id="A0A1C7NQQ4"/>
<dbReference type="Gene3D" id="1.10.132.20">
    <property type="entry name" value="Ribosome-recycling factor"/>
    <property type="match status" value="1"/>
</dbReference>
<sequence length="257" mass="28702">MASRILRSVVTAHSLRSTLTLTSKPRVLAIASTVAWRQPVVCTSVRFYAKKSKDNKKKSGGTESKATSASDSEEPDLQFSEKQIEDRFEQSISQLKEHLSSMRIGRANPSLLDNVRVRIESSHFSLKDLAQVTIRDPQTLMVTVHDADYAAAVEKSIREAGLNLNPIVDSKGIKVPIPKPSRESRDKMAKLVSTTGEQTKTKIRSIRQDGMKQLKHDSKHESADKIKKLEKVVQNLTDKSNKTIDELLKAKIKEVQS</sequence>
<accession>A0A1C7NQQ4</accession>
<evidence type="ECO:0000256" key="2">
    <source>
        <dbReference type="ARBA" id="ARBA00022917"/>
    </source>
</evidence>
<dbReference type="InterPro" id="IPR036191">
    <property type="entry name" value="RRF_sf"/>
</dbReference>
<dbReference type="InterPro" id="IPR002661">
    <property type="entry name" value="Ribosome_recyc_fac"/>
</dbReference>
<feature type="compositionally biased region" description="Polar residues" evidence="5">
    <location>
        <begin position="61"/>
        <end position="70"/>
    </location>
</feature>
<organism evidence="7 8">
    <name type="scientific">Choanephora cucurbitarum</name>
    <dbReference type="NCBI Taxonomy" id="101091"/>
    <lineage>
        <taxon>Eukaryota</taxon>
        <taxon>Fungi</taxon>
        <taxon>Fungi incertae sedis</taxon>
        <taxon>Mucoromycota</taxon>
        <taxon>Mucoromycotina</taxon>
        <taxon>Mucoromycetes</taxon>
        <taxon>Mucorales</taxon>
        <taxon>Mucorineae</taxon>
        <taxon>Choanephoraceae</taxon>
        <taxon>Choanephoroideae</taxon>
        <taxon>Choanephora</taxon>
    </lineage>
</organism>
<comment type="similarity">
    <text evidence="1">Belongs to the RRF family.</text>
</comment>
<dbReference type="AlphaFoldDB" id="A0A1C7NQQ4"/>
<name>A0A1C7NQQ4_9FUNG</name>
<dbReference type="FunFam" id="3.30.1360.40:FF:000001">
    <property type="entry name" value="Ribosome-recycling factor"/>
    <property type="match status" value="1"/>
</dbReference>
<comment type="caution">
    <text evidence="7">The sequence shown here is derived from an EMBL/GenBank/DDBJ whole genome shotgun (WGS) entry which is preliminary data.</text>
</comment>
<evidence type="ECO:0000256" key="4">
    <source>
        <dbReference type="SAM" id="Coils"/>
    </source>
</evidence>
<feature type="domain" description="Ribosome recycling factor" evidence="6">
    <location>
        <begin position="95"/>
        <end position="255"/>
    </location>
</feature>
<feature type="region of interest" description="Disordered" evidence="5">
    <location>
        <begin position="52"/>
        <end position="79"/>
    </location>
</feature>
<dbReference type="SUPFAM" id="SSF55194">
    <property type="entry name" value="Ribosome recycling factor, RRF"/>
    <property type="match status" value="1"/>
</dbReference>
<evidence type="ECO:0000256" key="1">
    <source>
        <dbReference type="ARBA" id="ARBA00005912"/>
    </source>
</evidence>
<dbReference type="GO" id="GO:0043023">
    <property type="term" value="F:ribosomal large subunit binding"/>
    <property type="evidence" value="ECO:0007669"/>
    <property type="project" value="TreeGrafter"/>
</dbReference>
<dbReference type="STRING" id="101091.A0A1C7NQQ4"/>
<reference evidence="7 8" key="1">
    <citation type="submission" date="2016-03" db="EMBL/GenBank/DDBJ databases">
        <title>Choanephora cucurbitarum.</title>
        <authorList>
            <person name="Min B."/>
            <person name="Park H."/>
            <person name="Park J.-H."/>
            <person name="Shin H.-D."/>
            <person name="Choi I.-G."/>
        </authorList>
    </citation>
    <scope>NUCLEOTIDE SEQUENCE [LARGE SCALE GENOMIC DNA]</scope>
    <source>
        <strain evidence="7 8">KUS-F28377</strain>
    </source>
</reference>
<dbReference type="GO" id="GO:0006412">
    <property type="term" value="P:translation"/>
    <property type="evidence" value="ECO:0007669"/>
    <property type="project" value="UniProtKB-KW"/>
</dbReference>
<dbReference type="PANTHER" id="PTHR20982">
    <property type="entry name" value="RIBOSOME RECYCLING FACTOR"/>
    <property type="match status" value="1"/>
</dbReference>
<feature type="region of interest" description="Disordered" evidence="5">
    <location>
        <begin position="175"/>
        <end position="199"/>
    </location>
</feature>
<evidence type="ECO:0000256" key="5">
    <source>
        <dbReference type="SAM" id="MobiDB-lite"/>
    </source>
</evidence>
<feature type="compositionally biased region" description="Basic and acidic residues" evidence="5">
    <location>
        <begin position="180"/>
        <end position="189"/>
    </location>
</feature>
<protein>
    <submittedName>
        <fullName evidence="7">Ribosome-recycling factor</fullName>
    </submittedName>
</protein>
<keyword evidence="2" id="KW-0648">Protein biosynthesis</keyword>
<evidence type="ECO:0000313" key="7">
    <source>
        <dbReference type="EMBL" id="OBZ89604.1"/>
    </source>
</evidence>
<comment type="function">
    <text evidence="3">Necessary for protein synthesis in mitochondria. Functions as a ribosome recycling factor in mitochondria.</text>
</comment>
<dbReference type="PANTHER" id="PTHR20982:SF3">
    <property type="entry name" value="MITOCHONDRIAL RIBOSOME RECYCLING FACTOR PSEUDO 1"/>
    <property type="match status" value="1"/>
</dbReference>
<keyword evidence="8" id="KW-1185">Reference proteome</keyword>
<dbReference type="Gene3D" id="3.30.1360.40">
    <property type="match status" value="1"/>
</dbReference>
<keyword evidence="4" id="KW-0175">Coiled coil</keyword>
<gene>
    <name evidence="7" type="primary">frr</name>
    <name evidence="7" type="ORF">A0J61_02349</name>
</gene>
<proteinExistence type="inferred from homology"/>
<dbReference type="EMBL" id="LUGH01000087">
    <property type="protein sequence ID" value="OBZ89604.1"/>
    <property type="molecule type" value="Genomic_DNA"/>
</dbReference>
<feature type="coiled-coil region" evidence="4">
    <location>
        <begin position="219"/>
        <end position="246"/>
    </location>
</feature>
<evidence type="ECO:0000256" key="3">
    <source>
        <dbReference type="ARBA" id="ARBA00024909"/>
    </source>
</evidence>
<dbReference type="InterPro" id="IPR023584">
    <property type="entry name" value="Ribosome_recyc_fac_dom"/>
</dbReference>
<dbReference type="Proteomes" id="UP000093000">
    <property type="component" value="Unassembled WGS sequence"/>
</dbReference>
<dbReference type="OrthoDB" id="407355at2759"/>
<dbReference type="Pfam" id="PF01765">
    <property type="entry name" value="RRF"/>
    <property type="match status" value="1"/>
</dbReference>